<protein>
    <recommendedName>
        <fullName evidence="4">DUF948 domain-containing protein</fullName>
    </recommendedName>
</protein>
<organism evidence="2 3">
    <name type="scientific">candidate division WWE3 bacterium GW2011_GWB1_41_6</name>
    <dbReference type="NCBI Taxonomy" id="1619112"/>
    <lineage>
        <taxon>Bacteria</taxon>
        <taxon>Katanobacteria</taxon>
    </lineage>
</organism>
<name>A0A0G0WVY8_UNCKA</name>
<dbReference type="EMBL" id="LCBS01000024">
    <property type="protein sequence ID" value="KKS16297.1"/>
    <property type="molecule type" value="Genomic_DNA"/>
</dbReference>
<evidence type="ECO:0000313" key="3">
    <source>
        <dbReference type="Proteomes" id="UP000034163"/>
    </source>
</evidence>
<sequence>MDLQVVLIFILALLTINLMIVGFYVILVLKEFRETIKKSNSVLDNVHKVSDAVTSPISSLAGIVSGIAEGVKTVRAISSLRDVKEKEDEDYV</sequence>
<accession>A0A0G0WVY8</accession>
<proteinExistence type="predicted"/>
<dbReference type="Proteomes" id="UP000034163">
    <property type="component" value="Unassembled WGS sequence"/>
</dbReference>
<evidence type="ECO:0000313" key="2">
    <source>
        <dbReference type="EMBL" id="KKS16297.1"/>
    </source>
</evidence>
<keyword evidence="1" id="KW-0472">Membrane</keyword>
<evidence type="ECO:0000256" key="1">
    <source>
        <dbReference type="SAM" id="Phobius"/>
    </source>
</evidence>
<reference evidence="2 3" key="1">
    <citation type="journal article" date="2015" name="Nature">
        <title>rRNA introns, odd ribosomes, and small enigmatic genomes across a large radiation of phyla.</title>
        <authorList>
            <person name="Brown C.T."/>
            <person name="Hug L.A."/>
            <person name="Thomas B.C."/>
            <person name="Sharon I."/>
            <person name="Castelle C.J."/>
            <person name="Singh A."/>
            <person name="Wilkins M.J."/>
            <person name="Williams K.H."/>
            <person name="Banfield J.F."/>
        </authorList>
    </citation>
    <scope>NUCLEOTIDE SEQUENCE [LARGE SCALE GENOMIC DNA]</scope>
</reference>
<evidence type="ECO:0008006" key="4">
    <source>
        <dbReference type="Google" id="ProtNLM"/>
    </source>
</evidence>
<comment type="caution">
    <text evidence="2">The sequence shown here is derived from an EMBL/GenBank/DDBJ whole genome shotgun (WGS) entry which is preliminary data.</text>
</comment>
<keyword evidence="1" id="KW-0812">Transmembrane</keyword>
<feature type="transmembrane region" description="Helical" evidence="1">
    <location>
        <begin position="6"/>
        <end position="29"/>
    </location>
</feature>
<dbReference type="AlphaFoldDB" id="A0A0G0WVY8"/>
<gene>
    <name evidence="2" type="ORF">UU72_C0024G0023</name>
</gene>
<keyword evidence="1" id="KW-1133">Transmembrane helix</keyword>